<gene>
    <name evidence="5" type="ORF">GB928_022245</name>
</gene>
<dbReference type="PROSITE" id="PS00330">
    <property type="entry name" value="HEMOLYSIN_CALCIUM"/>
    <property type="match status" value="1"/>
</dbReference>
<evidence type="ECO:0000313" key="5">
    <source>
        <dbReference type="EMBL" id="MDO6123922.1"/>
    </source>
</evidence>
<dbReference type="InterPro" id="IPR013858">
    <property type="entry name" value="Peptidase_M10B_C"/>
</dbReference>
<reference evidence="5" key="1">
    <citation type="submission" date="2022-04" db="EMBL/GenBank/DDBJ databases">
        <title>Shinella lacus sp. nov., a novel member of the genus Shinella from water.</title>
        <authorList>
            <person name="Deng Y."/>
        </authorList>
    </citation>
    <scope>NUCLEOTIDE SEQUENCE</scope>
    <source>
        <strain evidence="5">JCM 31239</strain>
    </source>
</reference>
<evidence type="ECO:0000313" key="6">
    <source>
        <dbReference type="Proteomes" id="UP001177080"/>
    </source>
</evidence>
<dbReference type="InterPro" id="IPR018511">
    <property type="entry name" value="Hemolysin-typ_Ca-bd_CS"/>
</dbReference>
<keyword evidence="3" id="KW-0677">Repeat</keyword>
<keyword evidence="2" id="KW-0964">Secreted</keyword>
<dbReference type="SUPFAM" id="SSF51120">
    <property type="entry name" value="beta-Roll"/>
    <property type="match status" value="1"/>
</dbReference>
<dbReference type="Proteomes" id="UP001177080">
    <property type="component" value="Unassembled WGS sequence"/>
</dbReference>
<dbReference type="EMBL" id="WHSC02000010">
    <property type="protein sequence ID" value="MDO6123922.1"/>
    <property type="molecule type" value="Genomic_DNA"/>
</dbReference>
<evidence type="ECO:0000256" key="1">
    <source>
        <dbReference type="ARBA" id="ARBA00004613"/>
    </source>
</evidence>
<proteinExistence type="predicted"/>
<keyword evidence="6" id="KW-1185">Reference proteome</keyword>
<name>A0ABT8XJL0_9HYPH</name>
<dbReference type="PRINTS" id="PR00313">
    <property type="entry name" value="CABNDNGRPT"/>
</dbReference>
<feature type="domain" description="Peptidase M10 serralysin C-terminal" evidence="4">
    <location>
        <begin position="23"/>
        <end position="143"/>
    </location>
</feature>
<evidence type="ECO:0000256" key="3">
    <source>
        <dbReference type="ARBA" id="ARBA00022737"/>
    </source>
</evidence>
<comment type="caution">
    <text evidence="5">The sequence shown here is derived from an EMBL/GenBank/DDBJ whole genome shotgun (WGS) entry which is preliminary data.</text>
</comment>
<dbReference type="Pfam" id="PF08548">
    <property type="entry name" value="Peptidase_M10_C"/>
    <property type="match status" value="1"/>
</dbReference>
<accession>A0ABT8XJL0</accession>
<protein>
    <submittedName>
        <fullName evidence="5">M10 family metallopeptidase C-terminal domain-containing protein</fullName>
    </submittedName>
</protein>
<evidence type="ECO:0000259" key="4">
    <source>
        <dbReference type="Pfam" id="PF08548"/>
    </source>
</evidence>
<dbReference type="InterPro" id="IPR011049">
    <property type="entry name" value="Serralysin-like_metalloprot_C"/>
</dbReference>
<comment type="subcellular location">
    <subcellularLocation>
        <location evidence="1">Secreted</location>
    </subcellularLocation>
</comment>
<evidence type="ECO:0000256" key="2">
    <source>
        <dbReference type="ARBA" id="ARBA00022525"/>
    </source>
</evidence>
<dbReference type="Gene3D" id="2.150.10.10">
    <property type="entry name" value="Serralysin-like metalloprotease, C-terminal"/>
    <property type="match status" value="1"/>
</dbReference>
<sequence>MTGSRFSDRLEGDADTNVLKGGAGDDKLYGGTGADKLYGGAGADLFVFTSTKDSTTSSRDMIYDFSQKQGDRIHLSGIDARDATSKNDAFTFIGEKAFSEKAGELRYFHKSGGTFVYGDVDGDGKADFALRLDKTIDLVKGDFIL</sequence>
<organism evidence="5 6">
    <name type="scientific">Shinella curvata</name>
    <dbReference type="NCBI Taxonomy" id="1817964"/>
    <lineage>
        <taxon>Bacteria</taxon>
        <taxon>Pseudomonadati</taxon>
        <taxon>Pseudomonadota</taxon>
        <taxon>Alphaproteobacteria</taxon>
        <taxon>Hyphomicrobiales</taxon>
        <taxon>Rhizobiaceae</taxon>
        <taxon>Shinella</taxon>
    </lineage>
</organism>